<organism evidence="1 2">
    <name type="scientific">Aspergillus tanneri</name>
    <dbReference type="NCBI Taxonomy" id="1220188"/>
    <lineage>
        <taxon>Eukaryota</taxon>
        <taxon>Fungi</taxon>
        <taxon>Dikarya</taxon>
        <taxon>Ascomycota</taxon>
        <taxon>Pezizomycotina</taxon>
        <taxon>Eurotiomycetes</taxon>
        <taxon>Eurotiomycetidae</taxon>
        <taxon>Eurotiales</taxon>
        <taxon>Aspergillaceae</taxon>
        <taxon>Aspergillus</taxon>
        <taxon>Aspergillus subgen. Circumdati</taxon>
    </lineage>
</organism>
<accession>A0A4S3J7Q2</accession>
<gene>
    <name evidence="1" type="ORF">EYZ11_009505</name>
</gene>
<dbReference type="Proteomes" id="UP000308092">
    <property type="component" value="Unassembled WGS sequence"/>
</dbReference>
<evidence type="ECO:0000313" key="2">
    <source>
        <dbReference type="Proteomes" id="UP000308092"/>
    </source>
</evidence>
<dbReference type="VEuPathDB" id="FungiDB:EYZ11_009505"/>
<reference evidence="1 2" key="1">
    <citation type="submission" date="2019-03" db="EMBL/GenBank/DDBJ databases">
        <title>The genome sequence of a newly discovered highly antifungal drug resistant Aspergillus species, Aspergillus tanneri NIH 1004.</title>
        <authorList>
            <person name="Mounaud S."/>
            <person name="Singh I."/>
            <person name="Joardar V."/>
            <person name="Pakala S."/>
            <person name="Pakala S."/>
            <person name="Venepally P."/>
            <person name="Hoover J."/>
            <person name="Nierman W."/>
            <person name="Chung J."/>
            <person name="Losada L."/>
        </authorList>
    </citation>
    <scope>NUCLEOTIDE SEQUENCE [LARGE SCALE GENOMIC DNA]</scope>
    <source>
        <strain evidence="1 2">NIH1004</strain>
    </source>
</reference>
<evidence type="ECO:0000313" key="1">
    <source>
        <dbReference type="EMBL" id="THC91023.1"/>
    </source>
</evidence>
<name>A0A4S3J7Q2_9EURO</name>
<comment type="caution">
    <text evidence="1">The sequence shown here is derived from an EMBL/GenBank/DDBJ whole genome shotgun (WGS) entry which is preliminary data.</text>
</comment>
<proteinExistence type="predicted"/>
<dbReference type="EMBL" id="SOSA01000455">
    <property type="protein sequence ID" value="THC91023.1"/>
    <property type="molecule type" value="Genomic_DNA"/>
</dbReference>
<sequence length="41" mass="4667">MSVMVIARVSISRKPGRKRKTFYIAATLSLMDSDMTMQITM</sequence>
<keyword evidence="2" id="KW-1185">Reference proteome</keyword>
<protein>
    <submittedName>
        <fullName evidence="1">Uncharacterized protein</fullName>
    </submittedName>
</protein>
<dbReference type="AlphaFoldDB" id="A0A4S3J7Q2"/>